<keyword evidence="2" id="KW-1185">Reference proteome</keyword>
<organism evidence="1 2">
    <name type="scientific">Gigaspora margarita</name>
    <dbReference type="NCBI Taxonomy" id="4874"/>
    <lineage>
        <taxon>Eukaryota</taxon>
        <taxon>Fungi</taxon>
        <taxon>Fungi incertae sedis</taxon>
        <taxon>Mucoromycota</taxon>
        <taxon>Glomeromycotina</taxon>
        <taxon>Glomeromycetes</taxon>
        <taxon>Diversisporales</taxon>
        <taxon>Gigasporaceae</taxon>
        <taxon>Gigaspora</taxon>
    </lineage>
</organism>
<reference evidence="1 2" key="1">
    <citation type="submission" date="2021-06" db="EMBL/GenBank/DDBJ databases">
        <authorList>
            <person name="Kallberg Y."/>
            <person name="Tangrot J."/>
            <person name="Rosling A."/>
        </authorList>
    </citation>
    <scope>NUCLEOTIDE SEQUENCE [LARGE SCALE GENOMIC DNA]</scope>
    <source>
        <strain evidence="1 2">120-4 pot B 10/14</strain>
    </source>
</reference>
<evidence type="ECO:0000313" key="1">
    <source>
        <dbReference type="EMBL" id="CAG8839786.1"/>
    </source>
</evidence>
<comment type="caution">
    <text evidence="1">The sequence shown here is derived from an EMBL/GenBank/DDBJ whole genome shotgun (WGS) entry which is preliminary data.</text>
</comment>
<dbReference type="Proteomes" id="UP000789901">
    <property type="component" value="Unassembled WGS sequence"/>
</dbReference>
<feature type="non-terminal residue" evidence="1">
    <location>
        <position position="41"/>
    </location>
</feature>
<feature type="non-terminal residue" evidence="1">
    <location>
        <position position="1"/>
    </location>
</feature>
<dbReference type="EMBL" id="CAJVQB010061246">
    <property type="protein sequence ID" value="CAG8839786.1"/>
    <property type="molecule type" value="Genomic_DNA"/>
</dbReference>
<name>A0ABN7WU04_GIGMA</name>
<proteinExistence type="predicted"/>
<gene>
    <name evidence="1" type="ORF">GMARGA_LOCUS34605</name>
</gene>
<accession>A0ABN7WU04</accession>
<protein>
    <submittedName>
        <fullName evidence="1">24273_t:CDS:1</fullName>
    </submittedName>
</protein>
<sequence length="41" mass="4643">VKWGQKGIPESTLPSIIQMRISKELKVLKALQKEGHNSLKK</sequence>
<evidence type="ECO:0000313" key="2">
    <source>
        <dbReference type="Proteomes" id="UP000789901"/>
    </source>
</evidence>